<dbReference type="eggNOG" id="ENOG5031FT9">
    <property type="taxonomic scope" value="Bacteria"/>
</dbReference>
<name>A0A0R1RYI6_9LACO</name>
<protein>
    <recommendedName>
        <fullName evidence="1">DUF1659 domain-containing protein</fullName>
    </recommendedName>
</protein>
<dbReference type="STRING" id="1122152.GCA_000425905_01315"/>
<dbReference type="PATRIC" id="fig|1122152.4.peg.410"/>
<dbReference type="Pfam" id="PF07872">
    <property type="entry name" value="DUF1659"/>
    <property type="match status" value="1"/>
</dbReference>
<evidence type="ECO:0000259" key="1">
    <source>
        <dbReference type="Pfam" id="PF07872"/>
    </source>
</evidence>
<keyword evidence="3" id="KW-1185">Reference proteome</keyword>
<dbReference type="OrthoDB" id="2326859at2"/>
<evidence type="ECO:0000313" key="2">
    <source>
        <dbReference type="EMBL" id="KRL62028.1"/>
    </source>
</evidence>
<sequence length="69" mass="7701">MNFELKEQEVQYTFVSEKYKNNKKTRIMKNVAKGATAQNLANVGKALSSLQDDTLGAAVLIQKQNIVLD</sequence>
<dbReference type="AlphaFoldDB" id="A0A0R1RYI6"/>
<evidence type="ECO:0000313" key="3">
    <source>
        <dbReference type="Proteomes" id="UP000051931"/>
    </source>
</evidence>
<organism evidence="2 3">
    <name type="scientific">Lactobacillus psittaci DSM 15354</name>
    <dbReference type="NCBI Taxonomy" id="1122152"/>
    <lineage>
        <taxon>Bacteria</taxon>
        <taxon>Bacillati</taxon>
        <taxon>Bacillota</taxon>
        <taxon>Bacilli</taxon>
        <taxon>Lactobacillales</taxon>
        <taxon>Lactobacillaceae</taxon>
        <taxon>Lactobacillus</taxon>
    </lineage>
</organism>
<gene>
    <name evidence="2" type="ORF">FC23_GL000404</name>
</gene>
<dbReference type="Proteomes" id="UP000051931">
    <property type="component" value="Unassembled WGS sequence"/>
</dbReference>
<dbReference type="InterPro" id="IPR012454">
    <property type="entry name" value="DUF1659"/>
</dbReference>
<accession>A0A0R1RYI6</accession>
<proteinExistence type="predicted"/>
<dbReference type="EMBL" id="AZFB01000014">
    <property type="protein sequence ID" value="KRL62028.1"/>
    <property type="molecule type" value="Genomic_DNA"/>
</dbReference>
<dbReference type="RefSeq" id="WP_027825261.1">
    <property type="nucleotide sequence ID" value="NZ_AUEI01000013.1"/>
</dbReference>
<feature type="domain" description="DUF1659" evidence="1">
    <location>
        <begin position="4"/>
        <end position="67"/>
    </location>
</feature>
<comment type="caution">
    <text evidence="2">The sequence shown here is derived from an EMBL/GenBank/DDBJ whole genome shotgun (WGS) entry which is preliminary data.</text>
</comment>
<reference evidence="2 3" key="1">
    <citation type="journal article" date="2015" name="Genome Announc.">
        <title>Expanding the biotechnology potential of lactobacilli through comparative genomics of 213 strains and associated genera.</title>
        <authorList>
            <person name="Sun Z."/>
            <person name="Harris H.M."/>
            <person name="McCann A."/>
            <person name="Guo C."/>
            <person name="Argimon S."/>
            <person name="Zhang W."/>
            <person name="Yang X."/>
            <person name="Jeffery I.B."/>
            <person name="Cooney J.C."/>
            <person name="Kagawa T.F."/>
            <person name="Liu W."/>
            <person name="Song Y."/>
            <person name="Salvetti E."/>
            <person name="Wrobel A."/>
            <person name="Rasinkangas P."/>
            <person name="Parkhill J."/>
            <person name="Rea M.C."/>
            <person name="O'Sullivan O."/>
            <person name="Ritari J."/>
            <person name="Douillard F.P."/>
            <person name="Paul Ross R."/>
            <person name="Yang R."/>
            <person name="Briner A.E."/>
            <person name="Felis G.E."/>
            <person name="de Vos W.M."/>
            <person name="Barrangou R."/>
            <person name="Klaenhammer T.R."/>
            <person name="Caufield P.W."/>
            <person name="Cui Y."/>
            <person name="Zhang H."/>
            <person name="O'Toole P.W."/>
        </authorList>
    </citation>
    <scope>NUCLEOTIDE SEQUENCE [LARGE SCALE GENOMIC DNA]</scope>
    <source>
        <strain evidence="2 3">DSM 15354</strain>
    </source>
</reference>